<dbReference type="InterPro" id="IPR015889">
    <property type="entry name" value="Intradiol_dOase_core"/>
</dbReference>
<dbReference type="Pfam" id="PF00775">
    <property type="entry name" value="Dioxygenase_C"/>
    <property type="match status" value="1"/>
</dbReference>
<gene>
    <name evidence="3" type="ORF">CTheo_1120</name>
</gene>
<dbReference type="PANTHER" id="PTHR34315">
    <property type="match status" value="1"/>
</dbReference>
<organism evidence="3 4">
    <name type="scientific">Ceratobasidium theobromae</name>
    <dbReference type="NCBI Taxonomy" id="1582974"/>
    <lineage>
        <taxon>Eukaryota</taxon>
        <taxon>Fungi</taxon>
        <taxon>Dikarya</taxon>
        <taxon>Basidiomycota</taxon>
        <taxon>Agaricomycotina</taxon>
        <taxon>Agaricomycetes</taxon>
        <taxon>Cantharellales</taxon>
        <taxon>Ceratobasidiaceae</taxon>
        <taxon>Ceratobasidium</taxon>
    </lineage>
</organism>
<accession>A0A5N5QV73</accession>
<dbReference type="PANTHER" id="PTHR34315:SF1">
    <property type="entry name" value="INTRADIOL RING-CLEAVAGE DIOXYGENASES DOMAIN-CONTAINING PROTEIN-RELATED"/>
    <property type="match status" value="1"/>
</dbReference>
<comment type="caution">
    <text evidence="3">The sequence shown here is derived from an EMBL/GenBank/DDBJ whole genome shotgun (WGS) entry which is preliminary data.</text>
</comment>
<proteinExistence type="predicted"/>
<dbReference type="InterPro" id="IPR000627">
    <property type="entry name" value="Intradiol_dOase_C"/>
</dbReference>
<evidence type="ECO:0000313" key="4">
    <source>
        <dbReference type="Proteomes" id="UP000383932"/>
    </source>
</evidence>
<keyword evidence="3" id="KW-0223">Dioxygenase</keyword>
<dbReference type="GO" id="GO:0016702">
    <property type="term" value="F:oxidoreductase activity, acting on single donors with incorporation of molecular oxygen, incorporation of two atoms of oxygen"/>
    <property type="evidence" value="ECO:0007669"/>
    <property type="project" value="InterPro"/>
</dbReference>
<dbReference type="Proteomes" id="UP000383932">
    <property type="component" value="Unassembled WGS sequence"/>
</dbReference>
<dbReference type="Gene3D" id="2.60.130.10">
    <property type="entry name" value="Aromatic compound dioxygenase"/>
    <property type="match status" value="1"/>
</dbReference>
<dbReference type="OrthoDB" id="121380at2759"/>
<name>A0A5N5QV73_9AGAM</name>
<keyword evidence="4" id="KW-1185">Reference proteome</keyword>
<evidence type="ECO:0000259" key="2">
    <source>
        <dbReference type="Pfam" id="PF00775"/>
    </source>
</evidence>
<sequence>MKFSISTVVAIISMGLLVQAHPGDHDDFDMLPASELAARELAADRRAELVRNCGPQIAAYEAERRAKRSALMKRQATSTSTAASAKYTTIQNTTCVTAPEVTEGPYYINNEYYRTDLRETQAGVKLILDIGIMDTRTCTPLPNALVELWHCNSTGAYGGFTTSSSLSDKFTWLRGGSETNANGALTKHMLTVDYYLPWILQVSHFGIMGTALELTELIVSDTGRTIHIHTMIHTSWSKSANGTIVSKAGSLRHIGQLFFQESLNDQVVALSPYTSTRQSRTLNAQDGIYAQQNSRGFNGVVAVALSVAEYDRTDYMHLVPVSSGYTTIGVDGQASYSITSNNYLTP</sequence>
<feature type="signal peptide" evidence="1">
    <location>
        <begin position="1"/>
        <end position="20"/>
    </location>
</feature>
<keyword evidence="1" id="KW-0732">Signal</keyword>
<dbReference type="GO" id="GO:0008199">
    <property type="term" value="F:ferric iron binding"/>
    <property type="evidence" value="ECO:0007669"/>
    <property type="project" value="InterPro"/>
</dbReference>
<evidence type="ECO:0000313" key="3">
    <source>
        <dbReference type="EMBL" id="KAB5595443.1"/>
    </source>
</evidence>
<dbReference type="AlphaFoldDB" id="A0A5N5QV73"/>
<evidence type="ECO:0000256" key="1">
    <source>
        <dbReference type="SAM" id="SignalP"/>
    </source>
</evidence>
<feature type="chain" id="PRO_5024384414" evidence="1">
    <location>
        <begin position="21"/>
        <end position="346"/>
    </location>
</feature>
<reference evidence="3 4" key="1">
    <citation type="journal article" date="2019" name="Fungal Biol. Biotechnol.">
        <title>Draft genome sequence of fastidious pathogen Ceratobasidium theobromae, which causes vascular-streak dieback in Theobroma cacao.</title>
        <authorList>
            <person name="Ali S.S."/>
            <person name="Asman A."/>
            <person name="Shao J."/>
            <person name="Firmansyah A.P."/>
            <person name="Susilo A.W."/>
            <person name="Rosmana A."/>
            <person name="McMahon P."/>
            <person name="Junaid M."/>
            <person name="Guest D."/>
            <person name="Kheng T.Y."/>
            <person name="Meinhardt L.W."/>
            <person name="Bailey B.A."/>
        </authorList>
    </citation>
    <scope>NUCLEOTIDE SEQUENCE [LARGE SCALE GENOMIC DNA]</scope>
    <source>
        <strain evidence="3 4">CT2</strain>
    </source>
</reference>
<dbReference type="SUPFAM" id="SSF49482">
    <property type="entry name" value="Aromatic compound dioxygenase"/>
    <property type="match status" value="1"/>
</dbReference>
<feature type="domain" description="Intradiol ring-cleavage dioxygenases" evidence="2">
    <location>
        <begin position="103"/>
        <end position="234"/>
    </location>
</feature>
<dbReference type="EMBL" id="SSOP01000009">
    <property type="protein sequence ID" value="KAB5595443.1"/>
    <property type="molecule type" value="Genomic_DNA"/>
</dbReference>
<keyword evidence="3" id="KW-0560">Oxidoreductase</keyword>
<protein>
    <submittedName>
        <fullName evidence="3">Dioxygenase</fullName>
    </submittedName>
</protein>